<dbReference type="SUPFAM" id="SSF53335">
    <property type="entry name" value="S-adenosyl-L-methionine-dependent methyltransferases"/>
    <property type="match status" value="1"/>
</dbReference>
<gene>
    <name evidence="2" type="ORF">SELMODRAFT_419191</name>
</gene>
<dbReference type="EMBL" id="GL377606">
    <property type="protein sequence ID" value="EFJ19359.1"/>
    <property type="molecule type" value="Genomic_DNA"/>
</dbReference>
<dbReference type="KEGG" id="smo:SELMODRAFT_419191"/>
<dbReference type="PANTHER" id="PTHR12787:SF0">
    <property type="entry name" value="RIBOSOMAL RNA-PROCESSING PROTEIN 8"/>
    <property type="match status" value="1"/>
</dbReference>
<dbReference type="InterPro" id="IPR029063">
    <property type="entry name" value="SAM-dependent_MTases_sf"/>
</dbReference>
<comment type="similarity">
    <text evidence="1">Belongs to the methyltransferase superfamily. RRP8 family.</text>
</comment>
<dbReference type="AlphaFoldDB" id="D8S850"/>
<dbReference type="EC" id="2.1.1.-" evidence="1"/>
<dbReference type="Gene3D" id="3.40.50.150">
    <property type="entry name" value="Vaccinia Virus protein VP39"/>
    <property type="match status" value="1"/>
</dbReference>
<proteinExistence type="inferred from homology"/>
<comment type="function">
    <text evidence="1">Probable methyltransferase required to silence rDNA.</text>
</comment>
<dbReference type="PANTHER" id="PTHR12787">
    <property type="entry name" value="RIBOSOMAL RNA-PROCESSING PROTEIN 8"/>
    <property type="match status" value="1"/>
</dbReference>
<dbReference type="InterPro" id="IPR007823">
    <property type="entry name" value="RRP8"/>
</dbReference>
<evidence type="ECO:0000313" key="3">
    <source>
        <dbReference type="Proteomes" id="UP000001514"/>
    </source>
</evidence>
<dbReference type="GO" id="GO:0006364">
    <property type="term" value="P:rRNA processing"/>
    <property type="evidence" value="ECO:0007669"/>
    <property type="project" value="UniProtKB-UniRule"/>
</dbReference>
<name>D8S850_SELML</name>
<keyword evidence="3" id="KW-1185">Reference proteome</keyword>
<keyword evidence="1" id="KW-0949">S-adenosyl-L-methionine</keyword>
<accession>D8S850</accession>
<dbReference type="Gramene" id="EFJ19359">
    <property type="protein sequence ID" value="EFJ19359"/>
    <property type="gene ID" value="SELMODRAFT_419191"/>
</dbReference>
<dbReference type="Proteomes" id="UP000001514">
    <property type="component" value="Unassembled WGS sequence"/>
</dbReference>
<dbReference type="HOGENOM" id="CLU_027694_4_0_1"/>
<dbReference type="GO" id="GO:0005730">
    <property type="term" value="C:nucleolus"/>
    <property type="evidence" value="ECO:0000318"/>
    <property type="project" value="GO_Central"/>
</dbReference>
<keyword evidence="1" id="KW-0489">Methyltransferase</keyword>
<sequence length="126" mass="14230">MKFSTLAVDKEYFEKDAFKLCHAGYLEQMSRWPKLLVDVIIEWLNSRDYNLVVADFGCGDARLAKSIRNEVFSFNLVSNYLIVTACNMASTPLPSSSVDVAVFCLSLMGTDYPDYLKETHGVLKTQ</sequence>
<dbReference type="GO" id="GO:0032259">
    <property type="term" value="P:methylation"/>
    <property type="evidence" value="ECO:0007669"/>
    <property type="project" value="UniProtKB-KW"/>
</dbReference>
<evidence type="ECO:0000313" key="2">
    <source>
        <dbReference type="EMBL" id="EFJ19359.1"/>
    </source>
</evidence>
<dbReference type="eggNOG" id="KOG3045">
    <property type="taxonomic scope" value="Eukaryota"/>
</dbReference>
<dbReference type="Pfam" id="PF05148">
    <property type="entry name" value="Methyltransf_8"/>
    <property type="match status" value="1"/>
</dbReference>
<keyword evidence="1" id="KW-0539">Nucleus</keyword>
<protein>
    <recommendedName>
        <fullName evidence="1">Ribosomal RNA-processing protein 8</fullName>
        <ecNumber evidence="1">2.1.1.-</ecNumber>
    </recommendedName>
</protein>
<reference evidence="2 3" key="1">
    <citation type="journal article" date="2011" name="Science">
        <title>The Selaginella genome identifies genetic changes associated with the evolution of vascular plants.</title>
        <authorList>
            <person name="Banks J.A."/>
            <person name="Nishiyama T."/>
            <person name="Hasebe M."/>
            <person name="Bowman J.L."/>
            <person name="Gribskov M."/>
            <person name="dePamphilis C."/>
            <person name="Albert V.A."/>
            <person name="Aono N."/>
            <person name="Aoyama T."/>
            <person name="Ambrose B.A."/>
            <person name="Ashton N.W."/>
            <person name="Axtell M.J."/>
            <person name="Barker E."/>
            <person name="Barker M.S."/>
            <person name="Bennetzen J.L."/>
            <person name="Bonawitz N.D."/>
            <person name="Chapple C."/>
            <person name="Cheng C."/>
            <person name="Correa L.G."/>
            <person name="Dacre M."/>
            <person name="DeBarry J."/>
            <person name="Dreyer I."/>
            <person name="Elias M."/>
            <person name="Engstrom E.M."/>
            <person name="Estelle M."/>
            <person name="Feng L."/>
            <person name="Finet C."/>
            <person name="Floyd S.K."/>
            <person name="Frommer W.B."/>
            <person name="Fujita T."/>
            <person name="Gramzow L."/>
            <person name="Gutensohn M."/>
            <person name="Harholt J."/>
            <person name="Hattori M."/>
            <person name="Heyl A."/>
            <person name="Hirai T."/>
            <person name="Hiwatashi Y."/>
            <person name="Ishikawa M."/>
            <person name="Iwata M."/>
            <person name="Karol K.G."/>
            <person name="Koehler B."/>
            <person name="Kolukisaoglu U."/>
            <person name="Kubo M."/>
            <person name="Kurata T."/>
            <person name="Lalonde S."/>
            <person name="Li K."/>
            <person name="Li Y."/>
            <person name="Litt A."/>
            <person name="Lyons E."/>
            <person name="Manning G."/>
            <person name="Maruyama T."/>
            <person name="Michael T.P."/>
            <person name="Mikami K."/>
            <person name="Miyazaki S."/>
            <person name="Morinaga S."/>
            <person name="Murata T."/>
            <person name="Mueller-Roeber B."/>
            <person name="Nelson D.R."/>
            <person name="Obara M."/>
            <person name="Oguri Y."/>
            <person name="Olmstead R.G."/>
            <person name="Onodera N."/>
            <person name="Petersen B.L."/>
            <person name="Pils B."/>
            <person name="Prigge M."/>
            <person name="Rensing S.A."/>
            <person name="Riano-Pachon D.M."/>
            <person name="Roberts A.W."/>
            <person name="Sato Y."/>
            <person name="Scheller H.V."/>
            <person name="Schulz B."/>
            <person name="Schulz C."/>
            <person name="Shakirov E.V."/>
            <person name="Shibagaki N."/>
            <person name="Shinohara N."/>
            <person name="Shippen D.E."/>
            <person name="Soerensen I."/>
            <person name="Sotooka R."/>
            <person name="Sugimoto N."/>
            <person name="Sugita M."/>
            <person name="Sumikawa N."/>
            <person name="Tanurdzic M."/>
            <person name="Theissen G."/>
            <person name="Ulvskov P."/>
            <person name="Wakazuki S."/>
            <person name="Weng J.K."/>
            <person name="Willats W.W."/>
            <person name="Wipf D."/>
            <person name="Wolf P.G."/>
            <person name="Yang L."/>
            <person name="Zimmer A.D."/>
            <person name="Zhu Q."/>
            <person name="Mitros T."/>
            <person name="Hellsten U."/>
            <person name="Loque D."/>
            <person name="Otillar R."/>
            <person name="Salamov A."/>
            <person name="Schmutz J."/>
            <person name="Shapiro H."/>
            <person name="Lindquist E."/>
            <person name="Lucas S."/>
            <person name="Rokhsar D."/>
            <person name="Grigoriev I.V."/>
        </authorList>
    </citation>
    <scope>NUCLEOTIDE SEQUENCE [LARGE SCALE GENOMIC DNA]</scope>
</reference>
<organism evidence="3">
    <name type="scientific">Selaginella moellendorffii</name>
    <name type="common">Spikemoss</name>
    <dbReference type="NCBI Taxonomy" id="88036"/>
    <lineage>
        <taxon>Eukaryota</taxon>
        <taxon>Viridiplantae</taxon>
        <taxon>Streptophyta</taxon>
        <taxon>Embryophyta</taxon>
        <taxon>Tracheophyta</taxon>
        <taxon>Lycopodiopsida</taxon>
        <taxon>Selaginellales</taxon>
        <taxon>Selaginellaceae</taxon>
        <taxon>Selaginella</taxon>
    </lineage>
</organism>
<evidence type="ECO:0000256" key="1">
    <source>
        <dbReference type="RuleBase" id="RU365074"/>
    </source>
</evidence>
<dbReference type="GO" id="GO:0008168">
    <property type="term" value="F:methyltransferase activity"/>
    <property type="evidence" value="ECO:0007669"/>
    <property type="project" value="UniProtKB-KW"/>
</dbReference>
<comment type="subcellular location">
    <subcellularLocation>
        <location evidence="1">Nucleus</location>
        <location evidence="1">Nucleolus</location>
    </subcellularLocation>
</comment>
<dbReference type="STRING" id="88036.D8S850"/>
<keyword evidence="1" id="KW-0808">Transferase</keyword>
<keyword evidence="1" id="KW-0698">rRNA processing</keyword>
<dbReference type="InParanoid" id="D8S850"/>